<organism evidence="1 2">
    <name type="scientific">Natronocella acetinitrilica</name>
    <dbReference type="NCBI Taxonomy" id="414046"/>
    <lineage>
        <taxon>Bacteria</taxon>
        <taxon>Pseudomonadati</taxon>
        <taxon>Pseudomonadota</taxon>
        <taxon>Gammaproteobacteria</taxon>
        <taxon>Chromatiales</taxon>
        <taxon>Ectothiorhodospiraceae</taxon>
        <taxon>Natronocella</taxon>
    </lineage>
</organism>
<sequence>MSFSDPDLSRGSAQVIRDALHGTIRLHDHEVVVIDHPLFQRLRFICQNDILGLVFPGATHSRFIHSIGAMHVADRMFSQLVHAHLIDAPAALPPAVMAALVYLNRCLRLAMLLHDSGHGSFSHQMEYTPEVAAMMRAPGRFERLWAGVEVGDLYPEAPRVLHHEHYSVRAAARILESCAAARGAPDARDVLSLMETTTPALSARFREAAAVAWPVFAGPGAALVGDAPALLAGLLRAIVSGELDADKADYILRDATNCSVSYGQINLDALINALRCGWIPEENWLGLVIQAKGVPNFEDFVHSRHQLYRHIYNHKTSVGFDLLLRRAIGELMEEPAVGAAMDRFLADIDAFADLTDTYFWERFREHAARDPESAAARIVRRRKLRHLGTHVDLPGFRVHDERRELAERLGVGESAIVHCVNAVRFSRISEGFADIKVQTRDPVDGTRAYRSLSETSDFFAKFKDLTLTHFYLDRPATSAEA</sequence>
<keyword evidence="2" id="KW-1185">Reference proteome</keyword>
<evidence type="ECO:0000313" key="1">
    <source>
        <dbReference type="EMBL" id="MCP1674620.1"/>
    </source>
</evidence>
<dbReference type="PANTHER" id="PTHR11373:SF4">
    <property type="entry name" value="DEOXYNUCLEOSIDE TRIPHOSPHATE TRIPHOSPHOHYDROLASE SAMHD1"/>
    <property type="match status" value="1"/>
</dbReference>
<dbReference type="RefSeq" id="WP_253476755.1">
    <property type="nucleotide sequence ID" value="NZ_JALJXV010000003.1"/>
</dbReference>
<protein>
    <submittedName>
        <fullName evidence="1">HD superfamily phosphohydrolase</fullName>
    </submittedName>
</protein>
<dbReference type="Proteomes" id="UP001205843">
    <property type="component" value="Unassembled WGS sequence"/>
</dbReference>
<proteinExistence type="predicted"/>
<dbReference type="PANTHER" id="PTHR11373">
    <property type="entry name" value="DEOXYNUCLEOSIDE TRIPHOSPHATE TRIPHOSPHOHYDROLASE"/>
    <property type="match status" value="1"/>
</dbReference>
<name>A0AAE3G2H5_9GAMM</name>
<dbReference type="GO" id="GO:0006203">
    <property type="term" value="P:dGTP catabolic process"/>
    <property type="evidence" value="ECO:0007669"/>
    <property type="project" value="TreeGrafter"/>
</dbReference>
<dbReference type="SUPFAM" id="SSF109604">
    <property type="entry name" value="HD-domain/PDEase-like"/>
    <property type="match status" value="1"/>
</dbReference>
<accession>A0AAE3G2H5</accession>
<evidence type="ECO:0000313" key="2">
    <source>
        <dbReference type="Proteomes" id="UP001205843"/>
    </source>
</evidence>
<comment type="caution">
    <text evidence="1">The sequence shown here is derived from an EMBL/GenBank/DDBJ whole genome shotgun (WGS) entry which is preliminary data.</text>
</comment>
<dbReference type="AlphaFoldDB" id="A0AAE3G2H5"/>
<gene>
    <name evidence="1" type="ORF">J2T57_001722</name>
</gene>
<dbReference type="GO" id="GO:0008832">
    <property type="term" value="F:dGTPase activity"/>
    <property type="evidence" value="ECO:0007669"/>
    <property type="project" value="TreeGrafter"/>
</dbReference>
<reference evidence="1" key="1">
    <citation type="submission" date="2022-03" db="EMBL/GenBank/DDBJ databases">
        <title>Genomic Encyclopedia of Type Strains, Phase III (KMG-III): the genomes of soil and plant-associated and newly described type strains.</title>
        <authorList>
            <person name="Whitman W."/>
        </authorList>
    </citation>
    <scope>NUCLEOTIDE SEQUENCE</scope>
    <source>
        <strain evidence="1">ANL 6-2</strain>
    </source>
</reference>
<dbReference type="EMBL" id="JALJXV010000003">
    <property type="protein sequence ID" value="MCP1674620.1"/>
    <property type="molecule type" value="Genomic_DNA"/>
</dbReference>
<dbReference type="InterPro" id="IPR050135">
    <property type="entry name" value="dGTPase-like"/>
</dbReference>
<dbReference type="Gene3D" id="1.10.3210.10">
    <property type="entry name" value="Hypothetical protein af1432"/>
    <property type="match status" value="1"/>
</dbReference>